<dbReference type="InterPro" id="IPR044822">
    <property type="entry name" value="Myb_DNA-bind_4"/>
</dbReference>
<feature type="domain" description="Myb/SANT-like DNA-binding" evidence="6">
    <location>
        <begin position="148"/>
        <end position="234"/>
    </location>
</feature>
<dbReference type="PANTHER" id="PTHR21654:SF84">
    <property type="entry name" value="SI:DKEY-66I24.7"/>
    <property type="match status" value="1"/>
</dbReference>
<evidence type="ECO:0000313" key="7">
    <source>
        <dbReference type="EMBL" id="KAI5082557.1"/>
    </source>
</evidence>
<dbReference type="EMBL" id="JABFUD020000003">
    <property type="protein sequence ID" value="KAI5082557.1"/>
    <property type="molecule type" value="Genomic_DNA"/>
</dbReference>
<dbReference type="Proteomes" id="UP000886520">
    <property type="component" value="Chromosome 2"/>
</dbReference>
<comment type="subcellular location">
    <subcellularLocation>
        <location evidence="1">Nucleus</location>
    </subcellularLocation>
</comment>
<evidence type="ECO:0000313" key="8">
    <source>
        <dbReference type="Proteomes" id="UP000886520"/>
    </source>
</evidence>
<keyword evidence="4" id="KW-0804">Transcription</keyword>
<keyword evidence="8" id="KW-1185">Reference proteome</keyword>
<proteinExistence type="predicted"/>
<keyword evidence="3" id="KW-0238">DNA-binding</keyword>
<evidence type="ECO:0000256" key="5">
    <source>
        <dbReference type="ARBA" id="ARBA00023242"/>
    </source>
</evidence>
<evidence type="ECO:0000256" key="4">
    <source>
        <dbReference type="ARBA" id="ARBA00023163"/>
    </source>
</evidence>
<accession>A0A9D4VBU6</accession>
<sequence length="361" mass="40688">MEVCDYPCPEQDPGSLLSQLGQHHEEMVSHMPGALLPFVSQSPVEKCDQIVVLDSSRIAMQIASGQIVWPIVPKPKEVVPKLEPDVYPFANANHNGAMQSDLENTKLALGQMDMPLEKCKVRKRLKSASDDTDVHEGDVANERQAIMRWKDVWVAQLIHVRGRMQSSFSGPQKQRVDLWQVIKNEMARTCPGFDKDSEACRKKWRRVYKEYRDEKTLHAAGDVSQRSRFYDLLEYYMGERTDGVSEPPAGYGLLVKDEMVSVKSEAFDGNEGADEQGAIVVRKPRKRLKRIDSCKGPMEDPESLHSMVSELVVLGKEMLQTTRQFEQDKLEILHSLREALREISGNNLLGAGSCQVVAPVL</sequence>
<dbReference type="OrthoDB" id="1889983at2759"/>
<dbReference type="Gene3D" id="1.10.10.60">
    <property type="entry name" value="Homeodomain-like"/>
    <property type="match status" value="1"/>
</dbReference>
<keyword evidence="5" id="KW-0539">Nucleus</keyword>
<organism evidence="7 8">
    <name type="scientific">Adiantum capillus-veneris</name>
    <name type="common">Maidenhair fern</name>
    <dbReference type="NCBI Taxonomy" id="13818"/>
    <lineage>
        <taxon>Eukaryota</taxon>
        <taxon>Viridiplantae</taxon>
        <taxon>Streptophyta</taxon>
        <taxon>Embryophyta</taxon>
        <taxon>Tracheophyta</taxon>
        <taxon>Polypodiopsida</taxon>
        <taxon>Polypodiidae</taxon>
        <taxon>Polypodiales</taxon>
        <taxon>Pteridineae</taxon>
        <taxon>Pteridaceae</taxon>
        <taxon>Vittarioideae</taxon>
        <taxon>Adiantum</taxon>
    </lineage>
</organism>
<dbReference type="GO" id="GO:0010468">
    <property type="term" value="P:regulation of gene expression"/>
    <property type="evidence" value="ECO:0007669"/>
    <property type="project" value="UniProtKB-ARBA"/>
</dbReference>
<evidence type="ECO:0000256" key="1">
    <source>
        <dbReference type="ARBA" id="ARBA00004123"/>
    </source>
</evidence>
<dbReference type="GO" id="GO:0003677">
    <property type="term" value="F:DNA binding"/>
    <property type="evidence" value="ECO:0007669"/>
    <property type="project" value="UniProtKB-KW"/>
</dbReference>
<evidence type="ECO:0000256" key="2">
    <source>
        <dbReference type="ARBA" id="ARBA00023015"/>
    </source>
</evidence>
<dbReference type="Pfam" id="PF13837">
    <property type="entry name" value="Myb_DNA-bind_4"/>
    <property type="match status" value="1"/>
</dbReference>
<evidence type="ECO:0000256" key="3">
    <source>
        <dbReference type="ARBA" id="ARBA00023125"/>
    </source>
</evidence>
<dbReference type="AlphaFoldDB" id="A0A9D4VBU6"/>
<evidence type="ECO:0000259" key="6">
    <source>
        <dbReference type="Pfam" id="PF13837"/>
    </source>
</evidence>
<name>A0A9D4VBU6_ADICA</name>
<reference evidence="7" key="1">
    <citation type="submission" date="2021-01" db="EMBL/GenBank/DDBJ databases">
        <title>Adiantum capillus-veneris genome.</title>
        <authorList>
            <person name="Fang Y."/>
            <person name="Liao Q."/>
        </authorList>
    </citation>
    <scope>NUCLEOTIDE SEQUENCE</scope>
    <source>
        <strain evidence="7">H3</strain>
        <tissue evidence="7">Leaf</tissue>
    </source>
</reference>
<gene>
    <name evidence="7" type="ORF">GOP47_0002300</name>
</gene>
<dbReference type="GO" id="GO:0005634">
    <property type="term" value="C:nucleus"/>
    <property type="evidence" value="ECO:0007669"/>
    <property type="project" value="UniProtKB-SubCell"/>
</dbReference>
<protein>
    <recommendedName>
        <fullName evidence="6">Myb/SANT-like DNA-binding domain-containing protein</fullName>
    </recommendedName>
</protein>
<comment type="caution">
    <text evidence="7">The sequence shown here is derived from an EMBL/GenBank/DDBJ whole genome shotgun (WGS) entry which is preliminary data.</text>
</comment>
<keyword evidence="2" id="KW-0805">Transcription regulation</keyword>
<dbReference type="PANTHER" id="PTHR21654">
    <property type="entry name" value="FI21293P1"/>
    <property type="match status" value="1"/>
</dbReference>